<proteinExistence type="predicted"/>
<organism evidence="1">
    <name type="scientific">Oikopleura dioica</name>
    <name type="common">Tunicate</name>
    <dbReference type="NCBI Taxonomy" id="34765"/>
    <lineage>
        <taxon>Eukaryota</taxon>
        <taxon>Metazoa</taxon>
        <taxon>Chordata</taxon>
        <taxon>Tunicata</taxon>
        <taxon>Appendicularia</taxon>
        <taxon>Copelata</taxon>
        <taxon>Oikopleuridae</taxon>
        <taxon>Oikopleura</taxon>
    </lineage>
</organism>
<dbReference type="Proteomes" id="UP000011014">
    <property type="component" value="Unassembled WGS sequence"/>
</dbReference>
<evidence type="ECO:0000313" key="1">
    <source>
        <dbReference type="EMBL" id="CBY31295.1"/>
    </source>
</evidence>
<dbReference type="AlphaFoldDB" id="E4Y6P5"/>
<reference evidence="1" key="1">
    <citation type="journal article" date="2010" name="Science">
        <title>Plasticity of animal genome architecture unmasked by rapid evolution of a pelagic tunicate.</title>
        <authorList>
            <person name="Denoeud F."/>
            <person name="Henriet S."/>
            <person name="Mungpakdee S."/>
            <person name="Aury J.M."/>
            <person name="Da Silva C."/>
            <person name="Brinkmann H."/>
            <person name="Mikhaleva J."/>
            <person name="Olsen L.C."/>
            <person name="Jubin C."/>
            <person name="Canestro C."/>
            <person name="Bouquet J.M."/>
            <person name="Danks G."/>
            <person name="Poulain J."/>
            <person name="Campsteijn C."/>
            <person name="Adamski M."/>
            <person name="Cross I."/>
            <person name="Yadetie F."/>
            <person name="Muffato M."/>
            <person name="Louis A."/>
            <person name="Butcher S."/>
            <person name="Tsagkogeorga G."/>
            <person name="Konrad A."/>
            <person name="Singh S."/>
            <person name="Jensen M.F."/>
            <person name="Cong E.H."/>
            <person name="Eikeseth-Otteraa H."/>
            <person name="Noel B."/>
            <person name="Anthouard V."/>
            <person name="Porcel B.M."/>
            <person name="Kachouri-Lafond R."/>
            <person name="Nishino A."/>
            <person name="Ugolini M."/>
            <person name="Chourrout P."/>
            <person name="Nishida H."/>
            <person name="Aasland R."/>
            <person name="Huzurbazar S."/>
            <person name="Westhof E."/>
            <person name="Delsuc F."/>
            <person name="Lehrach H."/>
            <person name="Reinhardt R."/>
            <person name="Weissenbach J."/>
            <person name="Roy S.W."/>
            <person name="Artiguenave F."/>
            <person name="Postlethwait J.H."/>
            <person name="Manak J.R."/>
            <person name="Thompson E.M."/>
            <person name="Jaillon O."/>
            <person name="Du Pasquier L."/>
            <person name="Boudinot P."/>
            <person name="Liberles D.A."/>
            <person name="Volff J.N."/>
            <person name="Philippe H."/>
            <person name="Lenhard B."/>
            <person name="Roest Crollius H."/>
            <person name="Wincker P."/>
            <person name="Chourrout D."/>
        </authorList>
    </citation>
    <scope>NUCLEOTIDE SEQUENCE [LARGE SCALE GENOMIC DNA]</scope>
</reference>
<name>E4Y6P5_OIKDI</name>
<gene>
    <name evidence="1" type="ORF">GSOID_T00025192001</name>
</gene>
<accession>E4Y6P5</accession>
<protein>
    <submittedName>
        <fullName evidence="1">Uncharacterized protein</fullName>
    </submittedName>
</protein>
<dbReference type="EMBL" id="FN654298">
    <property type="protein sequence ID" value="CBY31295.1"/>
    <property type="molecule type" value="Genomic_DNA"/>
</dbReference>
<sequence length="30" mass="3613">MRRSRNSLFFSFCSELQRKLSNKYSLTVTI</sequence>